<evidence type="ECO:0000313" key="6">
    <source>
        <dbReference type="EMBL" id="RDH43135.1"/>
    </source>
</evidence>
<dbReference type="GO" id="GO:0005886">
    <property type="term" value="C:plasma membrane"/>
    <property type="evidence" value="ECO:0007669"/>
    <property type="project" value="UniProtKB-SubCell"/>
</dbReference>
<dbReference type="Proteomes" id="UP000257039">
    <property type="component" value="Unassembled WGS sequence"/>
</dbReference>
<accession>A0A4P9VIR3</accession>
<evidence type="ECO:0000313" key="7">
    <source>
        <dbReference type="Proteomes" id="UP000257039"/>
    </source>
</evidence>
<evidence type="ECO:0000256" key="3">
    <source>
        <dbReference type="ARBA" id="ARBA00022989"/>
    </source>
</evidence>
<evidence type="ECO:0000256" key="4">
    <source>
        <dbReference type="ARBA" id="ARBA00023136"/>
    </source>
</evidence>
<gene>
    <name evidence="5" type="primary">yciB</name>
    <name evidence="6" type="ORF">B9G39_06550</name>
</gene>
<dbReference type="EMBL" id="NDXW01000001">
    <property type="protein sequence ID" value="RDH43135.1"/>
    <property type="molecule type" value="Genomic_DNA"/>
</dbReference>
<name>A0A4P9VIR3_9GAMM</name>
<feature type="transmembrane region" description="Helical" evidence="5">
    <location>
        <begin position="128"/>
        <end position="148"/>
    </location>
</feature>
<protein>
    <recommendedName>
        <fullName evidence="5">Inner membrane-spanning protein YciB</fullName>
    </recommendedName>
</protein>
<keyword evidence="2 5" id="KW-0812">Transmembrane</keyword>
<organism evidence="6 7">
    <name type="scientific">Zooshikella ganghwensis</name>
    <dbReference type="NCBI Taxonomy" id="202772"/>
    <lineage>
        <taxon>Bacteria</taxon>
        <taxon>Pseudomonadati</taxon>
        <taxon>Pseudomonadota</taxon>
        <taxon>Gammaproteobacteria</taxon>
        <taxon>Oceanospirillales</taxon>
        <taxon>Zooshikellaceae</taxon>
        <taxon>Zooshikella</taxon>
    </lineage>
</organism>
<dbReference type="Pfam" id="PF04279">
    <property type="entry name" value="IspA"/>
    <property type="match status" value="1"/>
</dbReference>
<dbReference type="InterPro" id="IPR006008">
    <property type="entry name" value="YciB"/>
</dbReference>
<feature type="transmembrane region" description="Helical" evidence="5">
    <location>
        <begin position="50"/>
        <end position="69"/>
    </location>
</feature>
<feature type="transmembrane region" description="Helical" evidence="5">
    <location>
        <begin position="160"/>
        <end position="178"/>
    </location>
</feature>
<dbReference type="RefSeq" id="WP_027706492.1">
    <property type="nucleotide sequence ID" value="NZ_JAEVHG010000001.1"/>
</dbReference>
<dbReference type="PANTHER" id="PTHR36917:SF1">
    <property type="entry name" value="INNER MEMBRANE-SPANNING PROTEIN YCIB"/>
    <property type="match status" value="1"/>
</dbReference>
<comment type="similarity">
    <text evidence="5">Belongs to the YciB family.</text>
</comment>
<keyword evidence="4 5" id="KW-0472">Membrane</keyword>
<dbReference type="HAMAP" id="MF_00189">
    <property type="entry name" value="YciB"/>
    <property type="match status" value="1"/>
</dbReference>
<evidence type="ECO:0000256" key="2">
    <source>
        <dbReference type="ARBA" id="ARBA00022692"/>
    </source>
</evidence>
<keyword evidence="3 5" id="KW-1133">Transmembrane helix</keyword>
<proteinExistence type="inferred from homology"/>
<keyword evidence="5" id="KW-0997">Cell inner membrane</keyword>
<evidence type="ECO:0000256" key="1">
    <source>
        <dbReference type="ARBA" id="ARBA00022475"/>
    </source>
</evidence>
<comment type="function">
    <text evidence="5">Plays a role in cell envelope biogenesis, maintenance of cell envelope integrity and membrane homeostasis.</text>
</comment>
<reference evidence="6 7" key="1">
    <citation type="submission" date="2017-04" db="EMBL/GenBank/DDBJ databases">
        <title>Draft genome sequence of Zooshikella ganghwensis VG4 isolated from Red Sea sediments.</title>
        <authorList>
            <person name="Rehman Z."/>
            <person name="Alam I."/>
            <person name="Kamau A."/>
            <person name="Bajic V."/>
            <person name="Leiknes T."/>
        </authorList>
    </citation>
    <scope>NUCLEOTIDE SEQUENCE [LARGE SCALE GENOMIC DNA]</scope>
    <source>
        <strain evidence="6 7">VG4</strain>
    </source>
</reference>
<comment type="caution">
    <text evidence="6">The sequence shown here is derived from an EMBL/GenBank/DDBJ whole genome shotgun (WGS) entry which is preliminary data.</text>
</comment>
<comment type="subcellular location">
    <subcellularLocation>
        <location evidence="5">Cell inner membrane</location>
        <topology evidence="5">Multi-pass membrane protein</topology>
    </subcellularLocation>
</comment>
<keyword evidence="7" id="KW-1185">Reference proteome</keyword>
<dbReference type="AlphaFoldDB" id="A0A4P9VIR3"/>
<feature type="transmembrane region" description="Helical" evidence="5">
    <location>
        <begin position="81"/>
        <end position="97"/>
    </location>
</feature>
<keyword evidence="1 5" id="KW-1003">Cell membrane</keyword>
<evidence type="ECO:0000256" key="5">
    <source>
        <dbReference type="HAMAP-Rule" id="MF_00189"/>
    </source>
</evidence>
<sequence length="198" mass="22220">MKFFVDLLPIIVFFAVYKLTGDFLLATISILAATGVQMAYSWVRHRKIERIHLISAGLLAVLGGMTLLFDNSAFLQWKPTILYWVMGAAVLISHFWGKKNLTQRSLEGLLKSSNVQLQAVPTTTWSKLNLGVFGFLTAIGVANLYVAYQFSESAWVNFKLFGLTGITLVFMVALIMPLSRYMETEQKAEPAMINEEQD</sequence>
<comment type="caution">
    <text evidence="5">Lacks conserved residue(s) required for the propagation of feature annotation.</text>
</comment>
<dbReference type="NCBIfam" id="NF001325">
    <property type="entry name" value="PRK00259.1-3"/>
    <property type="match status" value="1"/>
</dbReference>
<dbReference type="PANTHER" id="PTHR36917">
    <property type="entry name" value="INTRACELLULAR SEPTATION PROTEIN A-RELATED"/>
    <property type="match status" value="1"/>
</dbReference>